<evidence type="ECO:0000313" key="4">
    <source>
        <dbReference type="Proteomes" id="UP000001292"/>
    </source>
</evidence>
<dbReference type="HOGENOM" id="CLU_752885_0_0_1"/>
<dbReference type="PANTHER" id="PTHR11373">
    <property type="entry name" value="DEOXYNUCLEOSIDE TRIPHOSPHATE TRIPHOSPHOHYDROLASE"/>
    <property type="match status" value="1"/>
</dbReference>
<dbReference type="InterPro" id="IPR050135">
    <property type="entry name" value="dGTPase-like"/>
</dbReference>
<dbReference type="Pfam" id="PF01966">
    <property type="entry name" value="HD"/>
    <property type="match status" value="1"/>
</dbReference>
<dbReference type="OMA" id="HTRYDHC"/>
<dbReference type="Gene3D" id="1.10.3210.10">
    <property type="entry name" value="Hypothetical protein af1432"/>
    <property type="match status" value="1"/>
</dbReference>
<dbReference type="AlphaFoldDB" id="B4IG17"/>
<name>B4IG17_DROSE</name>
<dbReference type="STRING" id="7238.B4IG17"/>
<dbReference type="CDD" id="cd00077">
    <property type="entry name" value="HDc"/>
    <property type="match status" value="1"/>
</dbReference>
<dbReference type="EMBL" id="CH480834">
    <property type="protein sequence ID" value="EDW46604.1"/>
    <property type="molecule type" value="Genomic_DNA"/>
</dbReference>
<accession>B4IG17</accession>
<sequence length="444" mass="50614">MDTTYNNNAHLVLLILNIRRLIDGQFERQECVMAALVLVPDIIGLSLFIVSMCLGGGFGSSDGSSSGSSSGVGSSRMLIEDEVHGVIELSSHIQEIVEHPLFQRLKHVHQLGLLPLATDKKADHKRYDHCLGAYKSAQDHLRAIERNSHYEPKLPDWCRQAVEIAALLHDIGHGPMSHAWELVTNHEFDHEENAMTCVDKIFKDAINQELVSLRDDGGGRGVQLIKALILGSSEKLLFPMLGHTYIFDIVHNRRCGLDVDKWDYLRRDNKRLKILSSAEMDFDDVFLQARISPDGQRIEYRYADYHRVYRLFEARSLLHVKAYQYPLTCAMDVIFVSAVQRLAPELLSIRSKDPKWLELTDEYVLNVIEKDPISRFVKEPQRIVEVTSNDCSGSDIIRVNRVIPGPWELIKSARELVFFGNKRKKRPITRCVSQTIVSKCFKLE</sequence>
<feature type="domain" description="HD/PDEase" evidence="2">
    <location>
        <begin position="122"/>
        <end position="274"/>
    </location>
</feature>
<dbReference type="GO" id="GO:0006203">
    <property type="term" value="P:dGTP catabolic process"/>
    <property type="evidence" value="ECO:0007669"/>
    <property type="project" value="TreeGrafter"/>
</dbReference>
<dbReference type="Proteomes" id="UP000001292">
    <property type="component" value="Unassembled WGS sequence"/>
</dbReference>
<reference evidence="3 4" key="1">
    <citation type="journal article" date="2007" name="Nature">
        <title>Evolution of genes and genomes on the Drosophila phylogeny.</title>
        <authorList>
            <consortium name="Drosophila 12 Genomes Consortium"/>
            <person name="Clark A.G."/>
            <person name="Eisen M.B."/>
            <person name="Smith D.R."/>
            <person name="Bergman C.M."/>
            <person name="Oliver B."/>
            <person name="Markow T.A."/>
            <person name="Kaufman T.C."/>
            <person name="Kellis M."/>
            <person name="Gelbart W."/>
            <person name="Iyer V.N."/>
            <person name="Pollard D.A."/>
            <person name="Sackton T.B."/>
            <person name="Larracuente A.M."/>
            <person name="Singh N.D."/>
            <person name="Abad J.P."/>
            <person name="Abt D.N."/>
            <person name="Adryan B."/>
            <person name="Aguade M."/>
            <person name="Akashi H."/>
            <person name="Anderson W.W."/>
            <person name="Aquadro C.F."/>
            <person name="Ardell D.H."/>
            <person name="Arguello R."/>
            <person name="Artieri C.G."/>
            <person name="Barbash D.A."/>
            <person name="Barker D."/>
            <person name="Barsanti P."/>
            <person name="Batterham P."/>
            <person name="Batzoglou S."/>
            <person name="Begun D."/>
            <person name="Bhutkar A."/>
            <person name="Blanco E."/>
            <person name="Bosak S.A."/>
            <person name="Bradley R.K."/>
            <person name="Brand A.D."/>
            <person name="Brent M.R."/>
            <person name="Brooks A.N."/>
            <person name="Brown R.H."/>
            <person name="Butlin R.K."/>
            <person name="Caggese C."/>
            <person name="Calvi B.R."/>
            <person name="Bernardo de Carvalho A."/>
            <person name="Caspi A."/>
            <person name="Castrezana S."/>
            <person name="Celniker S.E."/>
            <person name="Chang J.L."/>
            <person name="Chapple C."/>
            <person name="Chatterji S."/>
            <person name="Chinwalla A."/>
            <person name="Civetta A."/>
            <person name="Clifton S.W."/>
            <person name="Comeron J.M."/>
            <person name="Costello J.C."/>
            <person name="Coyne J.A."/>
            <person name="Daub J."/>
            <person name="David R.G."/>
            <person name="Delcher A.L."/>
            <person name="Delehaunty K."/>
            <person name="Do C.B."/>
            <person name="Ebling H."/>
            <person name="Edwards K."/>
            <person name="Eickbush T."/>
            <person name="Evans J.D."/>
            <person name="Filipski A."/>
            <person name="Findeiss S."/>
            <person name="Freyhult E."/>
            <person name="Fulton L."/>
            <person name="Fulton R."/>
            <person name="Garcia A.C."/>
            <person name="Gardiner A."/>
            <person name="Garfield D.A."/>
            <person name="Garvin B.E."/>
            <person name="Gibson G."/>
            <person name="Gilbert D."/>
            <person name="Gnerre S."/>
            <person name="Godfrey J."/>
            <person name="Good R."/>
            <person name="Gotea V."/>
            <person name="Gravely B."/>
            <person name="Greenberg A.J."/>
            <person name="Griffiths-Jones S."/>
            <person name="Gross S."/>
            <person name="Guigo R."/>
            <person name="Gustafson E.A."/>
            <person name="Haerty W."/>
            <person name="Hahn M.W."/>
            <person name="Halligan D.L."/>
            <person name="Halpern A.L."/>
            <person name="Halter G.M."/>
            <person name="Han M.V."/>
            <person name="Heger A."/>
            <person name="Hillier L."/>
            <person name="Hinrichs A.S."/>
            <person name="Holmes I."/>
            <person name="Hoskins R.A."/>
            <person name="Hubisz M.J."/>
            <person name="Hultmark D."/>
            <person name="Huntley M.A."/>
            <person name="Jaffe D.B."/>
            <person name="Jagadeeshan S."/>
            <person name="Jeck W.R."/>
            <person name="Johnson J."/>
            <person name="Jones C.D."/>
            <person name="Jordan W.C."/>
            <person name="Karpen G.H."/>
            <person name="Kataoka E."/>
            <person name="Keightley P.D."/>
            <person name="Kheradpour P."/>
            <person name="Kirkness E.F."/>
            <person name="Koerich L.B."/>
            <person name="Kristiansen K."/>
            <person name="Kudrna D."/>
            <person name="Kulathinal R.J."/>
            <person name="Kumar S."/>
            <person name="Kwok R."/>
            <person name="Lander E."/>
            <person name="Langley C.H."/>
            <person name="Lapoint R."/>
            <person name="Lazzaro B.P."/>
            <person name="Lee S.J."/>
            <person name="Levesque L."/>
            <person name="Li R."/>
            <person name="Lin C.F."/>
            <person name="Lin M.F."/>
            <person name="Lindblad-Toh K."/>
            <person name="Llopart A."/>
            <person name="Long M."/>
            <person name="Low L."/>
            <person name="Lozovsky E."/>
            <person name="Lu J."/>
            <person name="Luo M."/>
            <person name="Machado C.A."/>
            <person name="Makalowski W."/>
            <person name="Marzo M."/>
            <person name="Matsuda M."/>
            <person name="Matzkin L."/>
            <person name="McAllister B."/>
            <person name="McBride C.S."/>
            <person name="McKernan B."/>
            <person name="McKernan K."/>
            <person name="Mendez-Lago M."/>
            <person name="Minx P."/>
            <person name="Mollenhauer M.U."/>
            <person name="Montooth K."/>
            <person name="Mount S.M."/>
            <person name="Mu X."/>
            <person name="Myers E."/>
            <person name="Negre B."/>
            <person name="Newfeld S."/>
            <person name="Nielsen R."/>
            <person name="Noor M.A."/>
            <person name="O'Grady P."/>
            <person name="Pachter L."/>
            <person name="Papaceit M."/>
            <person name="Parisi M.J."/>
            <person name="Parisi M."/>
            <person name="Parts L."/>
            <person name="Pedersen J.S."/>
            <person name="Pesole G."/>
            <person name="Phillippy A.M."/>
            <person name="Ponting C.P."/>
            <person name="Pop M."/>
            <person name="Porcelli D."/>
            <person name="Powell J.R."/>
            <person name="Prohaska S."/>
            <person name="Pruitt K."/>
            <person name="Puig M."/>
            <person name="Quesneville H."/>
            <person name="Ram K.R."/>
            <person name="Rand D."/>
            <person name="Rasmussen M.D."/>
            <person name="Reed L.K."/>
            <person name="Reenan R."/>
            <person name="Reily A."/>
            <person name="Remington K.A."/>
            <person name="Rieger T.T."/>
            <person name="Ritchie M.G."/>
            <person name="Robin C."/>
            <person name="Rogers Y.H."/>
            <person name="Rohde C."/>
            <person name="Rozas J."/>
            <person name="Rubenfield M.J."/>
            <person name="Ruiz A."/>
            <person name="Russo S."/>
            <person name="Salzberg S.L."/>
            <person name="Sanchez-Gracia A."/>
            <person name="Saranga D.J."/>
            <person name="Sato H."/>
            <person name="Schaeffer S.W."/>
            <person name="Schatz M.C."/>
            <person name="Schlenke T."/>
            <person name="Schwartz R."/>
            <person name="Segarra C."/>
            <person name="Singh R.S."/>
            <person name="Sirot L."/>
            <person name="Sirota M."/>
            <person name="Sisneros N.B."/>
            <person name="Smith C.D."/>
            <person name="Smith T.F."/>
            <person name="Spieth J."/>
            <person name="Stage D.E."/>
            <person name="Stark A."/>
            <person name="Stephan W."/>
            <person name="Strausberg R.L."/>
            <person name="Strempel S."/>
            <person name="Sturgill D."/>
            <person name="Sutton G."/>
            <person name="Sutton G.G."/>
            <person name="Tao W."/>
            <person name="Teichmann S."/>
            <person name="Tobari Y.N."/>
            <person name="Tomimura Y."/>
            <person name="Tsolas J.M."/>
            <person name="Valente V.L."/>
            <person name="Venter E."/>
            <person name="Venter J.C."/>
            <person name="Vicario S."/>
            <person name="Vieira F.G."/>
            <person name="Vilella A.J."/>
            <person name="Villasante A."/>
            <person name="Walenz B."/>
            <person name="Wang J."/>
            <person name="Wasserman M."/>
            <person name="Watts T."/>
            <person name="Wilson D."/>
            <person name="Wilson R.K."/>
            <person name="Wing R.A."/>
            <person name="Wolfner M.F."/>
            <person name="Wong A."/>
            <person name="Wong G.K."/>
            <person name="Wu C.I."/>
            <person name="Wu G."/>
            <person name="Yamamoto D."/>
            <person name="Yang H.P."/>
            <person name="Yang S.P."/>
            <person name="Yorke J.A."/>
            <person name="Yoshida K."/>
            <person name="Zdobnov E."/>
            <person name="Zhang P."/>
            <person name="Zhang Y."/>
            <person name="Zimin A.V."/>
            <person name="Baldwin J."/>
            <person name="Abdouelleil A."/>
            <person name="Abdulkadir J."/>
            <person name="Abebe A."/>
            <person name="Abera B."/>
            <person name="Abreu J."/>
            <person name="Acer S.C."/>
            <person name="Aftuck L."/>
            <person name="Alexander A."/>
            <person name="An P."/>
            <person name="Anderson E."/>
            <person name="Anderson S."/>
            <person name="Arachi H."/>
            <person name="Azer M."/>
            <person name="Bachantsang P."/>
            <person name="Barry A."/>
            <person name="Bayul T."/>
            <person name="Berlin A."/>
            <person name="Bessette D."/>
            <person name="Bloom T."/>
            <person name="Blye J."/>
            <person name="Boguslavskiy L."/>
            <person name="Bonnet C."/>
            <person name="Boukhgalter B."/>
            <person name="Bourzgui I."/>
            <person name="Brown A."/>
            <person name="Cahill P."/>
            <person name="Channer S."/>
            <person name="Cheshatsang Y."/>
            <person name="Chuda L."/>
            <person name="Citroen M."/>
            <person name="Collymore A."/>
            <person name="Cooke P."/>
            <person name="Costello M."/>
            <person name="D'Aco K."/>
            <person name="Daza R."/>
            <person name="De Haan G."/>
            <person name="DeGray S."/>
            <person name="DeMaso C."/>
            <person name="Dhargay N."/>
            <person name="Dooley K."/>
            <person name="Dooley E."/>
            <person name="Doricent M."/>
            <person name="Dorje P."/>
            <person name="Dorjee K."/>
            <person name="Dupes A."/>
            <person name="Elong R."/>
            <person name="Falk J."/>
            <person name="Farina A."/>
            <person name="Faro S."/>
            <person name="Ferguson D."/>
            <person name="Fisher S."/>
            <person name="Foley C.D."/>
            <person name="Franke A."/>
            <person name="Friedrich D."/>
            <person name="Gadbois L."/>
            <person name="Gearin G."/>
            <person name="Gearin C.R."/>
            <person name="Giannoukos G."/>
            <person name="Goode T."/>
            <person name="Graham J."/>
            <person name="Grandbois E."/>
            <person name="Grewal S."/>
            <person name="Gyaltsen K."/>
            <person name="Hafez N."/>
            <person name="Hagos B."/>
            <person name="Hall J."/>
            <person name="Henson C."/>
            <person name="Hollinger A."/>
            <person name="Honan T."/>
            <person name="Huard M.D."/>
            <person name="Hughes L."/>
            <person name="Hurhula B."/>
            <person name="Husby M.E."/>
            <person name="Kamat A."/>
            <person name="Kanga B."/>
            <person name="Kashin S."/>
            <person name="Khazanovich D."/>
            <person name="Kisner P."/>
            <person name="Lance K."/>
            <person name="Lara M."/>
            <person name="Lee W."/>
            <person name="Lennon N."/>
            <person name="Letendre F."/>
            <person name="LeVine R."/>
            <person name="Lipovsky A."/>
            <person name="Liu X."/>
            <person name="Liu J."/>
            <person name="Liu S."/>
            <person name="Lokyitsang T."/>
            <person name="Lokyitsang Y."/>
            <person name="Lubonja R."/>
            <person name="Lui A."/>
            <person name="MacDonald P."/>
            <person name="Magnisalis V."/>
            <person name="Maru K."/>
            <person name="Matthews C."/>
            <person name="McCusker W."/>
            <person name="McDonough S."/>
            <person name="Mehta T."/>
            <person name="Meldrim J."/>
            <person name="Meneus L."/>
            <person name="Mihai O."/>
            <person name="Mihalev A."/>
            <person name="Mihova T."/>
            <person name="Mittelman R."/>
            <person name="Mlenga V."/>
            <person name="Montmayeur A."/>
            <person name="Mulrain L."/>
            <person name="Navidi A."/>
            <person name="Naylor J."/>
            <person name="Negash T."/>
            <person name="Nguyen T."/>
            <person name="Nguyen N."/>
            <person name="Nicol R."/>
            <person name="Norbu C."/>
            <person name="Norbu N."/>
            <person name="Novod N."/>
            <person name="O'Neill B."/>
            <person name="Osman S."/>
            <person name="Markiewicz E."/>
            <person name="Oyono O.L."/>
            <person name="Patti C."/>
            <person name="Phunkhang P."/>
            <person name="Pierre F."/>
            <person name="Priest M."/>
            <person name="Raghuraman S."/>
            <person name="Rege F."/>
            <person name="Reyes R."/>
            <person name="Rise C."/>
            <person name="Rogov P."/>
            <person name="Ross K."/>
            <person name="Ryan E."/>
            <person name="Settipalli S."/>
            <person name="Shea T."/>
            <person name="Sherpa N."/>
            <person name="Shi L."/>
            <person name="Shih D."/>
            <person name="Sparrow T."/>
            <person name="Spaulding J."/>
            <person name="Stalker J."/>
            <person name="Stange-Thomann N."/>
            <person name="Stavropoulos S."/>
            <person name="Stone C."/>
            <person name="Strader C."/>
            <person name="Tesfaye S."/>
            <person name="Thomson T."/>
            <person name="Thoulutsang Y."/>
            <person name="Thoulutsang D."/>
            <person name="Topham K."/>
            <person name="Topping I."/>
            <person name="Tsamla T."/>
            <person name="Vassiliev H."/>
            <person name="Vo A."/>
            <person name="Wangchuk T."/>
            <person name="Wangdi T."/>
            <person name="Weiand M."/>
            <person name="Wilkinson J."/>
            <person name="Wilson A."/>
            <person name="Yadav S."/>
            <person name="Young G."/>
            <person name="Yu Q."/>
            <person name="Zembek L."/>
            <person name="Zhong D."/>
            <person name="Zimmer A."/>
            <person name="Zwirko Z."/>
            <person name="Jaffe D.B."/>
            <person name="Alvarez P."/>
            <person name="Brockman W."/>
            <person name="Butler J."/>
            <person name="Chin C."/>
            <person name="Gnerre S."/>
            <person name="Grabherr M."/>
            <person name="Kleber M."/>
            <person name="Mauceli E."/>
            <person name="MacCallum I."/>
        </authorList>
    </citation>
    <scope>NUCLEOTIDE SEQUENCE [LARGE SCALE GENOMIC DNA]</scope>
    <source>
        <strain evidence="4">Rob3c / Tucson 14021-0248.25</strain>
    </source>
</reference>
<dbReference type="FunFam" id="1.10.3210.10:FF:000071">
    <property type="entry name" value="Falten, isoform B"/>
    <property type="match status" value="1"/>
</dbReference>
<dbReference type="GO" id="GO:0005634">
    <property type="term" value="C:nucleus"/>
    <property type="evidence" value="ECO:0007669"/>
    <property type="project" value="TreeGrafter"/>
</dbReference>
<evidence type="ECO:0000313" key="3">
    <source>
        <dbReference type="EMBL" id="EDW46604.1"/>
    </source>
</evidence>
<dbReference type="InterPro" id="IPR006674">
    <property type="entry name" value="HD_domain"/>
</dbReference>
<dbReference type="InterPro" id="IPR003607">
    <property type="entry name" value="HD/PDEase_dom"/>
</dbReference>
<dbReference type="SUPFAM" id="SSF109604">
    <property type="entry name" value="HD-domain/PDEase-like"/>
    <property type="match status" value="1"/>
</dbReference>
<comment type="similarity">
    <text evidence="1">Belongs to the SAMHD1 family.</text>
</comment>
<keyword evidence="4" id="KW-1185">Reference proteome</keyword>
<dbReference type="SMART" id="SM00471">
    <property type="entry name" value="HDc"/>
    <property type="match status" value="1"/>
</dbReference>
<dbReference type="PhylomeDB" id="B4IG17"/>
<gene>
    <name evidence="3" type="primary">Dsec\GM15021</name>
    <name evidence="3" type="ORF">Dsec_GM15021</name>
</gene>
<dbReference type="PANTHER" id="PTHR11373:SF4">
    <property type="entry name" value="DEOXYNUCLEOSIDE TRIPHOSPHATE TRIPHOSPHOHYDROLASE SAMHD1"/>
    <property type="match status" value="1"/>
</dbReference>
<evidence type="ECO:0000256" key="1">
    <source>
        <dbReference type="ARBA" id="ARBA00005776"/>
    </source>
</evidence>
<dbReference type="SMR" id="B4IG17"/>
<proteinExistence type="inferred from homology"/>
<organism evidence="4">
    <name type="scientific">Drosophila sechellia</name>
    <name type="common">Fruit fly</name>
    <dbReference type="NCBI Taxonomy" id="7238"/>
    <lineage>
        <taxon>Eukaryota</taxon>
        <taxon>Metazoa</taxon>
        <taxon>Ecdysozoa</taxon>
        <taxon>Arthropoda</taxon>
        <taxon>Hexapoda</taxon>
        <taxon>Insecta</taxon>
        <taxon>Pterygota</taxon>
        <taxon>Neoptera</taxon>
        <taxon>Endopterygota</taxon>
        <taxon>Diptera</taxon>
        <taxon>Brachycera</taxon>
        <taxon>Muscomorpha</taxon>
        <taxon>Ephydroidea</taxon>
        <taxon>Drosophilidae</taxon>
        <taxon>Drosophila</taxon>
        <taxon>Sophophora</taxon>
    </lineage>
</organism>
<evidence type="ECO:0000259" key="2">
    <source>
        <dbReference type="SMART" id="SM00471"/>
    </source>
</evidence>
<dbReference type="GO" id="GO:0008832">
    <property type="term" value="F:dGTPase activity"/>
    <property type="evidence" value="ECO:0007669"/>
    <property type="project" value="TreeGrafter"/>
</dbReference>
<protein>
    <submittedName>
        <fullName evidence="3">GM15021</fullName>
    </submittedName>
</protein>